<dbReference type="Pfam" id="PF00149">
    <property type="entry name" value="Metallophos"/>
    <property type="match status" value="1"/>
</dbReference>
<organism evidence="2 3">
    <name type="scientific">Paenibacillus sedimenti</name>
    <dbReference type="NCBI Taxonomy" id="2770274"/>
    <lineage>
        <taxon>Bacteria</taxon>
        <taxon>Bacillati</taxon>
        <taxon>Bacillota</taxon>
        <taxon>Bacilli</taxon>
        <taxon>Bacillales</taxon>
        <taxon>Paenibacillaceae</taxon>
        <taxon>Paenibacillus</taxon>
    </lineage>
</organism>
<feature type="domain" description="Calcineurin-like phosphoesterase" evidence="1">
    <location>
        <begin position="5"/>
        <end position="240"/>
    </location>
</feature>
<dbReference type="InterPro" id="IPR029052">
    <property type="entry name" value="Metallo-depent_PP-like"/>
</dbReference>
<accession>A0A926QKX3</accession>
<evidence type="ECO:0000313" key="3">
    <source>
        <dbReference type="Proteomes" id="UP000650466"/>
    </source>
</evidence>
<evidence type="ECO:0000259" key="1">
    <source>
        <dbReference type="Pfam" id="PF00149"/>
    </source>
</evidence>
<evidence type="ECO:0000313" key="2">
    <source>
        <dbReference type="EMBL" id="MBD0383020.1"/>
    </source>
</evidence>
<dbReference type="SUPFAM" id="SSF56300">
    <property type="entry name" value="Metallo-dependent phosphatases"/>
    <property type="match status" value="1"/>
</dbReference>
<dbReference type="AlphaFoldDB" id="A0A926QKX3"/>
<reference evidence="2" key="1">
    <citation type="submission" date="2020-09" db="EMBL/GenBank/DDBJ databases">
        <title>Draft Genome Sequence of Paenibacillus sp. WST5.</title>
        <authorList>
            <person name="Bao Z."/>
        </authorList>
    </citation>
    <scope>NUCLEOTIDE SEQUENCE</scope>
    <source>
        <strain evidence="2">WST5</strain>
    </source>
</reference>
<dbReference type="PANTHER" id="PTHR37844:SF2">
    <property type="entry name" value="SER_THR PROTEIN PHOSPHATASE SUPERFAMILY (AFU_ORTHOLOGUE AFUA_1G14840)"/>
    <property type="match status" value="1"/>
</dbReference>
<dbReference type="Gene3D" id="3.60.21.10">
    <property type="match status" value="1"/>
</dbReference>
<name>A0A926QKX3_9BACL</name>
<dbReference type="PANTHER" id="PTHR37844">
    <property type="entry name" value="SER/THR PROTEIN PHOSPHATASE SUPERFAMILY (AFU_ORTHOLOGUE AFUA_1G14840)"/>
    <property type="match status" value="1"/>
</dbReference>
<gene>
    <name evidence="2" type="ORF">ICC18_23190</name>
</gene>
<dbReference type="EMBL" id="JACVVD010000009">
    <property type="protein sequence ID" value="MBD0383020.1"/>
    <property type="molecule type" value="Genomic_DNA"/>
</dbReference>
<dbReference type="InterPro" id="IPR004843">
    <property type="entry name" value="Calcineurin-like_PHP"/>
</dbReference>
<dbReference type="Proteomes" id="UP000650466">
    <property type="component" value="Unassembled WGS sequence"/>
</dbReference>
<proteinExistence type="predicted"/>
<dbReference type="GO" id="GO:0016787">
    <property type="term" value="F:hydrolase activity"/>
    <property type="evidence" value="ECO:0007669"/>
    <property type="project" value="InterPro"/>
</dbReference>
<comment type="caution">
    <text evidence="2">The sequence shown here is derived from an EMBL/GenBank/DDBJ whole genome shotgun (WGS) entry which is preliminary data.</text>
</comment>
<sequence>MRQFDLISDVHLDFWVKETGSLWNLQRKLKKFVRLILPEPCSRTLLIAGDLGHNNKQNYLFLKLIKDYYANILLVLGNHDYYLDKSALQGLSSRDSMDRMKEMKLLASQLPGVQYLDGDMVEIDGVIYGGCGMWYDLQYGMQVLRASQDRIFKHWVTVSNDYSRIRGKPRLTLDMFQNEKTKLEKVLAASHVILTHVSPDWNQVPEGRVLDLSSSFYYFDGSPYMNHLSNKIWCFGHVHHRMDYVHHHCRFINASLGYPRKLQTMPDRIRTIII</sequence>
<protein>
    <submittedName>
        <fullName evidence="2">Metallophosphoesterase</fullName>
    </submittedName>
</protein>
<keyword evidence="3" id="KW-1185">Reference proteome</keyword>
<dbReference type="RefSeq" id="WP_188176799.1">
    <property type="nucleotide sequence ID" value="NZ_JACVVD010000009.1"/>
</dbReference>